<dbReference type="EMBL" id="CP053709">
    <property type="protein sequence ID" value="QKE93269.1"/>
    <property type="molecule type" value="Genomic_DNA"/>
</dbReference>
<dbReference type="AlphaFoldDB" id="A0A6M8HXK0"/>
<gene>
    <name evidence="1" type="ORF">HN018_22660</name>
</gene>
<evidence type="ECO:0000313" key="1">
    <source>
        <dbReference type="EMBL" id="QKE93269.1"/>
    </source>
</evidence>
<organism evidence="1 2">
    <name type="scientific">Lichenicola cladoniae</name>
    <dbReference type="NCBI Taxonomy" id="1484109"/>
    <lineage>
        <taxon>Bacteria</taxon>
        <taxon>Pseudomonadati</taxon>
        <taxon>Pseudomonadota</taxon>
        <taxon>Alphaproteobacteria</taxon>
        <taxon>Acetobacterales</taxon>
        <taxon>Acetobacteraceae</taxon>
        <taxon>Lichenicola</taxon>
    </lineage>
</organism>
<keyword evidence="2" id="KW-1185">Reference proteome</keyword>
<name>A0A6M8HXK0_9PROT</name>
<reference evidence="1 2" key="1">
    <citation type="journal article" date="2014" name="World J. Microbiol. Biotechnol.">
        <title>Biodiversity and physiological characteristics of Antarctic and Arctic lichens-associated bacteria.</title>
        <authorList>
            <person name="Lee Y.M."/>
            <person name="Kim E.H."/>
            <person name="Lee H.K."/>
            <person name="Hong S.G."/>
        </authorList>
    </citation>
    <scope>NUCLEOTIDE SEQUENCE [LARGE SCALE GENOMIC DNA]</scope>
    <source>
        <strain evidence="1 2">PAMC 26569</strain>
        <plasmid evidence="1">unnamed1</plasmid>
    </source>
</reference>
<evidence type="ECO:0008006" key="3">
    <source>
        <dbReference type="Google" id="ProtNLM"/>
    </source>
</evidence>
<evidence type="ECO:0000313" key="2">
    <source>
        <dbReference type="Proteomes" id="UP000500767"/>
    </source>
</evidence>
<keyword evidence="1" id="KW-0614">Plasmid</keyword>
<dbReference type="KEGG" id="lck:HN018_22660"/>
<geneLocation type="plasmid" evidence="1 2">
    <name>unnamed1</name>
</geneLocation>
<sequence>MDDFERRINREAGLLDTEGLVPIYLGNDIVGPRHYENWWAVEDDLNELQQRLPSIIPPHRQLFATAMIRSLKIALRLFAGSSPSFEVKVRDLVGGQTGPVQPAIIDGLRDTLDTLLQRRGIVRGELSQRIAEWESSNFLEPTRIEGTYGELMAEGRRRTAERIFDCGDFTMALNPVRDVPYTARCSFNDGLMDLNVDNGFTRASLKHLVAHEVFPGHATQLLYTRARVDQGRAQPEVLLCTANSVLGCVQEGIADDGVALIDWLEDEDDMIHIELRRLRSAVQTSAAWYMMADGWEPDAVANYLREIAAGQEPWVQGRLRMAAHPFRGPFISSYWTGAVAVRQVRERTPAEAMPKFIEYLYANAHSPQSLALFQPGVA</sequence>
<protein>
    <recommendedName>
        <fullName evidence="3">DUF885 domain-containing protein</fullName>
    </recommendedName>
</protein>
<accession>A0A6M8HXK0</accession>
<dbReference type="Proteomes" id="UP000500767">
    <property type="component" value="Plasmid unnamed1"/>
</dbReference>
<proteinExistence type="predicted"/>